<evidence type="ECO:0000313" key="4">
    <source>
        <dbReference type="Proteomes" id="UP000197156"/>
    </source>
</evidence>
<feature type="transmembrane region" description="Helical" evidence="2">
    <location>
        <begin position="12"/>
        <end position="29"/>
    </location>
</feature>
<dbReference type="AlphaFoldDB" id="A0A218P3B5"/>
<feature type="coiled-coil region" evidence="1">
    <location>
        <begin position="35"/>
        <end position="66"/>
    </location>
</feature>
<dbReference type="Proteomes" id="UP000197156">
    <property type="component" value="Chromosome"/>
</dbReference>
<evidence type="ECO:0000256" key="1">
    <source>
        <dbReference type="SAM" id="Coils"/>
    </source>
</evidence>
<keyword evidence="2" id="KW-1133">Transmembrane helix</keyword>
<dbReference type="RefSeq" id="WP_054834049.1">
    <property type="nucleotide sequence ID" value="NZ_CP014854.1"/>
</dbReference>
<reference evidence="3 4" key="1">
    <citation type="submission" date="2016-03" db="EMBL/GenBank/DDBJ databases">
        <title>Complete genome sequence of Thermococcus celer.</title>
        <authorList>
            <person name="Oger P.M."/>
        </authorList>
    </citation>
    <scope>NUCLEOTIDE SEQUENCE [LARGE SCALE GENOMIC DNA]</scope>
    <source>
        <strain evidence="3 4">Vu 13</strain>
    </source>
</reference>
<keyword evidence="2" id="KW-0812">Transmembrane</keyword>
<accession>A0A218P3B5</accession>
<keyword evidence="1" id="KW-0175">Coiled coil</keyword>
<name>A0A218P3B5_THECE</name>
<dbReference type="EMBL" id="CP014854">
    <property type="protein sequence ID" value="ASI99408.1"/>
    <property type="molecule type" value="Genomic_DNA"/>
</dbReference>
<sequence>MAPYGVTPSGWVSIVLGLILLAIVVFAFWSMNKTMNDLKVELNNLRNVLEETRKNTEEVKKKLEEV</sequence>
<keyword evidence="2" id="KW-0472">Membrane</keyword>
<organism evidence="3 4">
    <name type="scientific">Thermococcus celer Vu 13 = JCM 8558</name>
    <dbReference type="NCBI Taxonomy" id="1293037"/>
    <lineage>
        <taxon>Archaea</taxon>
        <taxon>Methanobacteriati</taxon>
        <taxon>Methanobacteriota</taxon>
        <taxon>Thermococci</taxon>
        <taxon>Thermococcales</taxon>
        <taxon>Thermococcaceae</taxon>
        <taxon>Thermococcus</taxon>
    </lineage>
</organism>
<dbReference type="GeneID" id="33324593"/>
<gene>
    <name evidence="3" type="ORF">A3L02_07490</name>
</gene>
<proteinExistence type="predicted"/>
<evidence type="ECO:0000256" key="2">
    <source>
        <dbReference type="SAM" id="Phobius"/>
    </source>
</evidence>
<protein>
    <submittedName>
        <fullName evidence="3">Uncharacterized protein</fullName>
    </submittedName>
</protein>
<evidence type="ECO:0000313" key="3">
    <source>
        <dbReference type="EMBL" id="ASI99408.1"/>
    </source>
</evidence>
<dbReference type="KEGG" id="tce:A3L02_07490"/>
<keyword evidence="4" id="KW-1185">Reference proteome</keyword>